<dbReference type="PANTHER" id="PTHR21666:SF270">
    <property type="entry name" value="MUREIN HYDROLASE ACTIVATOR ENVC"/>
    <property type="match status" value="1"/>
</dbReference>
<accession>A0ABR7NGY1</accession>
<dbReference type="PANTHER" id="PTHR21666">
    <property type="entry name" value="PEPTIDASE-RELATED"/>
    <property type="match status" value="1"/>
</dbReference>
<comment type="caution">
    <text evidence="4">The sequence shown here is derived from an EMBL/GenBank/DDBJ whole genome shotgun (WGS) entry which is preliminary data.</text>
</comment>
<evidence type="ECO:0000259" key="3">
    <source>
        <dbReference type="Pfam" id="PF01551"/>
    </source>
</evidence>
<dbReference type="InterPro" id="IPR016047">
    <property type="entry name" value="M23ase_b-sheet_dom"/>
</dbReference>
<name>A0ABR7NGY1_9FIRM</name>
<evidence type="ECO:0000313" key="4">
    <source>
        <dbReference type="EMBL" id="MBC8575579.1"/>
    </source>
</evidence>
<feature type="transmembrane region" description="Helical" evidence="2">
    <location>
        <begin position="18"/>
        <end position="37"/>
    </location>
</feature>
<dbReference type="SUPFAM" id="SSF51261">
    <property type="entry name" value="Duplicated hybrid motif"/>
    <property type="match status" value="1"/>
</dbReference>
<evidence type="ECO:0000256" key="1">
    <source>
        <dbReference type="SAM" id="MobiDB-lite"/>
    </source>
</evidence>
<feature type="domain" description="M23ase beta-sheet core" evidence="3">
    <location>
        <begin position="148"/>
        <end position="245"/>
    </location>
</feature>
<dbReference type="RefSeq" id="WP_262399203.1">
    <property type="nucleotide sequence ID" value="NZ_JACRTB010000005.1"/>
</dbReference>
<keyword evidence="2" id="KW-1133">Transmembrane helix</keyword>
<dbReference type="CDD" id="cd12797">
    <property type="entry name" value="M23_peptidase"/>
    <property type="match status" value="1"/>
</dbReference>
<keyword evidence="5" id="KW-1185">Reference proteome</keyword>
<dbReference type="Proteomes" id="UP000658131">
    <property type="component" value="Unassembled WGS sequence"/>
</dbReference>
<sequence length="251" mass="26452">MSNHSENSFTRFLSGKGFYFVLALCLAGAGAAAYLAVETAPDAVTEPEPQPAPITQPGDHEEWTFPQFEEAAGSQPGVAVEKDRGAASSSGESSSRQPSPAQQKESAASEMPASSPKLSLIQPIDGEVFTQYSNGELVKSETLGDWRTHNGIDIAADEGTPVKAAAKGSVTGVRSDALWGYVVEITHPDGTLSSYCGLAKQPQVKKGDDVALGQVIGAVGYLPAESLMPSHLHFECRRDGKYVDPMSLIGK</sequence>
<dbReference type="Gene3D" id="2.70.70.10">
    <property type="entry name" value="Glucose Permease (Domain IIA)"/>
    <property type="match status" value="1"/>
</dbReference>
<dbReference type="InterPro" id="IPR011055">
    <property type="entry name" value="Dup_hybrid_motif"/>
</dbReference>
<proteinExistence type="predicted"/>
<feature type="compositionally biased region" description="Low complexity" evidence="1">
    <location>
        <begin position="86"/>
        <end position="116"/>
    </location>
</feature>
<evidence type="ECO:0000256" key="2">
    <source>
        <dbReference type="SAM" id="Phobius"/>
    </source>
</evidence>
<dbReference type="InterPro" id="IPR050570">
    <property type="entry name" value="Cell_wall_metabolism_enzyme"/>
</dbReference>
<evidence type="ECO:0000313" key="5">
    <source>
        <dbReference type="Proteomes" id="UP000658131"/>
    </source>
</evidence>
<keyword evidence="2" id="KW-0812">Transmembrane</keyword>
<feature type="region of interest" description="Disordered" evidence="1">
    <location>
        <begin position="71"/>
        <end position="120"/>
    </location>
</feature>
<gene>
    <name evidence="4" type="ORF">H8717_04010</name>
</gene>
<dbReference type="EMBL" id="JACRTB010000005">
    <property type="protein sequence ID" value="MBC8575579.1"/>
    <property type="molecule type" value="Genomic_DNA"/>
</dbReference>
<organism evidence="4 5">
    <name type="scientific">Yanshouia hominis</name>
    <dbReference type="NCBI Taxonomy" id="2763673"/>
    <lineage>
        <taxon>Bacteria</taxon>
        <taxon>Bacillati</taxon>
        <taxon>Bacillota</taxon>
        <taxon>Clostridia</taxon>
        <taxon>Eubacteriales</taxon>
        <taxon>Oscillospiraceae</taxon>
        <taxon>Yanshouia</taxon>
    </lineage>
</organism>
<reference evidence="4 5" key="1">
    <citation type="submission" date="2020-08" db="EMBL/GenBank/DDBJ databases">
        <title>Genome public.</title>
        <authorList>
            <person name="Liu C."/>
            <person name="Sun Q."/>
        </authorList>
    </citation>
    <scope>NUCLEOTIDE SEQUENCE [LARGE SCALE GENOMIC DNA]</scope>
    <source>
        <strain evidence="4 5">BX1</strain>
    </source>
</reference>
<dbReference type="Pfam" id="PF01551">
    <property type="entry name" value="Peptidase_M23"/>
    <property type="match status" value="1"/>
</dbReference>
<keyword evidence="2" id="KW-0472">Membrane</keyword>
<protein>
    <submittedName>
        <fullName evidence="4">M23 family metallopeptidase</fullName>
    </submittedName>
</protein>